<accession>A0A8S1RR37</accession>
<keyword evidence="3" id="KW-1185">Reference proteome</keyword>
<sequence length="184" mass="21579">MILYLVTRLSGASLGTRINNNNKSAKNIQAQVFQTQQQNHNSFGRTCNNFQELNQKLFRLVEQLKCQFNLWWCQLQMFTSFKAVFNAYFDAYSTASLVFISLSLFFFLISQNLRAFQQADYVILIYIQIKSEYSSINIYCHVIYFFQNNLLSSFFAIINQVSKNTTIHHLLSNVYNSLHINNIF</sequence>
<feature type="transmembrane region" description="Helical" evidence="1">
    <location>
        <begin position="91"/>
        <end position="109"/>
    </location>
</feature>
<name>A0A8S1RR37_9CILI</name>
<comment type="caution">
    <text evidence="2">The sequence shown here is derived from an EMBL/GenBank/DDBJ whole genome shotgun (WGS) entry which is preliminary data.</text>
</comment>
<dbReference type="EMBL" id="CAJJDN010000245">
    <property type="protein sequence ID" value="CAD8129813.1"/>
    <property type="molecule type" value="Genomic_DNA"/>
</dbReference>
<evidence type="ECO:0000313" key="2">
    <source>
        <dbReference type="EMBL" id="CAD8129813.1"/>
    </source>
</evidence>
<evidence type="ECO:0008006" key="4">
    <source>
        <dbReference type="Google" id="ProtNLM"/>
    </source>
</evidence>
<organism evidence="2 3">
    <name type="scientific">Paramecium sonneborni</name>
    <dbReference type="NCBI Taxonomy" id="65129"/>
    <lineage>
        <taxon>Eukaryota</taxon>
        <taxon>Sar</taxon>
        <taxon>Alveolata</taxon>
        <taxon>Ciliophora</taxon>
        <taxon>Intramacronucleata</taxon>
        <taxon>Oligohymenophorea</taxon>
        <taxon>Peniculida</taxon>
        <taxon>Parameciidae</taxon>
        <taxon>Paramecium</taxon>
    </lineage>
</organism>
<dbReference type="AlphaFoldDB" id="A0A8S1RR37"/>
<proteinExistence type="predicted"/>
<keyword evidence="1" id="KW-1133">Transmembrane helix</keyword>
<gene>
    <name evidence="2" type="ORF">PSON_ATCC_30995.1.T2450013</name>
</gene>
<reference evidence="2" key="1">
    <citation type="submission" date="2021-01" db="EMBL/GenBank/DDBJ databases">
        <authorList>
            <consortium name="Genoscope - CEA"/>
            <person name="William W."/>
        </authorList>
    </citation>
    <scope>NUCLEOTIDE SEQUENCE</scope>
</reference>
<keyword evidence="1" id="KW-0812">Transmembrane</keyword>
<keyword evidence="1" id="KW-0472">Membrane</keyword>
<dbReference type="Proteomes" id="UP000692954">
    <property type="component" value="Unassembled WGS sequence"/>
</dbReference>
<protein>
    <recommendedName>
        <fullName evidence="4">Transmembrane protein</fullName>
    </recommendedName>
</protein>
<evidence type="ECO:0000313" key="3">
    <source>
        <dbReference type="Proteomes" id="UP000692954"/>
    </source>
</evidence>
<evidence type="ECO:0000256" key="1">
    <source>
        <dbReference type="SAM" id="Phobius"/>
    </source>
</evidence>